<feature type="compositionally biased region" description="Low complexity" evidence="7">
    <location>
        <begin position="24"/>
        <end position="55"/>
    </location>
</feature>
<sequence length="263" mass="27447">MPPPYRQPSQVGATAATKRPFKPPAIAKGGPSSSSSGNPPAHRPAAAAQASKPVATSSKAVGSRPQAWGANTTSGFQSAGAQIDKGDLEALLISDEDDYGSLSDDDDDSVVPTTRKQIAPTTIEPAAKRQKAGPAIPPRLPSLSPLSSAIQPDPAPALLPQAPTHTAATIATTDDNIPLLPSPLLTRLLHESFDDKTVKIGKDANALTARYLDLFVREAVARAAEVARERKEIKEAGGQGDGDDVWLDVQDLEEVAPGLVMDF</sequence>
<dbReference type="GO" id="GO:0031297">
    <property type="term" value="P:replication fork processing"/>
    <property type="evidence" value="ECO:0007669"/>
    <property type="project" value="TreeGrafter"/>
</dbReference>
<evidence type="ECO:0000256" key="2">
    <source>
        <dbReference type="ARBA" id="ARBA00009359"/>
    </source>
</evidence>
<evidence type="ECO:0000256" key="4">
    <source>
        <dbReference type="ARBA" id="ARBA00023125"/>
    </source>
</evidence>
<keyword evidence="5" id="KW-0234">DNA repair</keyword>
<dbReference type="InterPro" id="IPR009072">
    <property type="entry name" value="Histone-fold"/>
</dbReference>
<dbReference type="OrthoDB" id="2500381at2759"/>
<dbReference type="GO" id="GO:0000712">
    <property type="term" value="P:resolution of meiotic recombination intermediates"/>
    <property type="evidence" value="ECO:0007669"/>
    <property type="project" value="TreeGrafter"/>
</dbReference>
<keyword evidence="3" id="KW-0227">DNA damage</keyword>
<dbReference type="AlphaFoldDB" id="A0A074Y630"/>
<dbReference type="Gene3D" id="1.10.20.10">
    <property type="entry name" value="Histone, subunit A"/>
    <property type="match status" value="1"/>
</dbReference>
<dbReference type="GO" id="GO:0051382">
    <property type="term" value="P:kinetochore assembly"/>
    <property type="evidence" value="ECO:0007669"/>
    <property type="project" value="InterPro"/>
</dbReference>
<name>A0A074Y630_AURPU</name>
<dbReference type="PANTHER" id="PTHR28680">
    <property type="entry name" value="CENTROMERE PROTEIN X"/>
    <property type="match status" value="1"/>
</dbReference>
<dbReference type="EMBL" id="KL584987">
    <property type="protein sequence ID" value="KEQ82376.1"/>
    <property type="molecule type" value="Genomic_DNA"/>
</dbReference>
<evidence type="ECO:0000256" key="3">
    <source>
        <dbReference type="ARBA" id="ARBA00022763"/>
    </source>
</evidence>
<keyword evidence="9" id="KW-1185">Reference proteome</keyword>
<dbReference type="Proteomes" id="UP000030706">
    <property type="component" value="Unassembled WGS sequence"/>
</dbReference>
<feature type="compositionally biased region" description="Polar residues" evidence="7">
    <location>
        <begin position="69"/>
        <end position="80"/>
    </location>
</feature>
<feature type="region of interest" description="Disordered" evidence="7">
    <location>
        <begin position="1"/>
        <end position="82"/>
    </location>
</feature>
<dbReference type="InterPro" id="IPR018552">
    <property type="entry name" value="CENP-X"/>
</dbReference>
<comment type="similarity">
    <text evidence="2">Belongs to the CENP-X/MHF2 family.</text>
</comment>
<dbReference type="GO" id="GO:0071821">
    <property type="term" value="C:FANCM-MHF complex"/>
    <property type="evidence" value="ECO:0007669"/>
    <property type="project" value="TreeGrafter"/>
</dbReference>
<protein>
    <submittedName>
        <fullName evidence="8">Uncharacterized protein</fullName>
    </submittedName>
</protein>
<reference evidence="8 9" key="1">
    <citation type="journal article" date="2014" name="BMC Genomics">
        <title>Genome sequencing of four Aureobasidium pullulans varieties: biotechnological potential, stress tolerance, and description of new species.</title>
        <authorList>
            <person name="Gostin Ar C."/>
            <person name="Ohm R.A."/>
            <person name="Kogej T."/>
            <person name="Sonjak S."/>
            <person name="Turk M."/>
            <person name="Zajc J."/>
            <person name="Zalar P."/>
            <person name="Grube M."/>
            <person name="Sun H."/>
            <person name="Han J."/>
            <person name="Sharma A."/>
            <person name="Chiniquy J."/>
            <person name="Ngan C.Y."/>
            <person name="Lipzen A."/>
            <person name="Barry K."/>
            <person name="Grigoriev I.V."/>
            <person name="Gunde-Cimerman N."/>
        </authorList>
    </citation>
    <scope>NUCLEOTIDE SEQUENCE [LARGE SCALE GENOMIC DNA]</scope>
    <source>
        <strain evidence="8 9">EXF-150</strain>
    </source>
</reference>
<dbReference type="GO" id="GO:0046982">
    <property type="term" value="F:protein heterodimerization activity"/>
    <property type="evidence" value="ECO:0007669"/>
    <property type="project" value="InterPro"/>
</dbReference>
<dbReference type="GeneID" id="40748144"/>
<dbReference type="RefSeq" id="XP_029758563.1">
    <property type="nucleotide sequence ID" value="XM_029905838.1"/>
</dbReference>
<feature type="compositionally biased region" description="Polar residues" evidence="7">
    <location>
        <begin position="111"/>
        <end position="120"/>
    </location>
</feature>
<evidence type="ECO:0000256" key="1">
    <source>
        <dbReference type="ARBA" id="ARBA00004123"/>
    </source>
</evidence>
<evidence type="ECO:0000256" key="6">
    <source>
        <dbReference type="ARBA" id="ARBA00023242"/>
    </source>
</evidence>
<feature type="region of interest" description="Disordered" evidence="7">
    <location>
        <begin position="96"/>
        <end position="153"/>
    </location>
</feature>
<keyword evidence="6" id="KW-0539">Nucleus</keyword>
<feature type="compositionally biased region" description="Low complexity" evidence="7">
    <location>
        <begin position="141"/>
        <end position="153"/>
    </location>
</feature>
<gene>
    <name evidence="8" type="ORF">M438DRAFT_347164</name>
</gene>
<dbReference type="GO" id="GO:0003677">
    <property type="term" value="F:DNA binding"/>
    <property type="evidence" value="ECO:0007669"/>
    <property type="project" value="UniProtKB-KW"/>
</dbReference>
<evidence type="ECO:0000256" key="5">
    <source>
        <dbReference type="ARBA" id="ARBA00023204"/>
    </source>
</evidence>
<dbReference type="GO" id="GO:0006281">
    <property type="term" value="P:DNA repair"/>
    <property type="evidence" value="ECO:0007669"/>
    <property type="project" value="UniProtKB-KW"/>
</dbReference>
<comment type="subcellular location">
    <subcellularLocation>
        <location evidence="1">Nucleus</location>
    </subcellularLocation>
</comment>
<accession>A0A074Y630</accession>
<dbReference type="PANTHER" id="PTHR28680:SF1">
    <property type="entry name" value="CENTROMERE PROTEIN X"/>
    <property type="match status" value="1"/>
</dbReference>
<keyword evidence="4" id="KW-0238">DNA-binding</keyword>
<dbReference type="Pfam" id="PF09415">
    <property type="entry name" value="CENP-X"/>
    <property type="match status" value="1"/>
</dbReference>
<organism evidence="8 9">
    <name type="scientific">Aureobasidium pullulans EXF-150</name>
    <dbReference type="NCBI Taxonomy" id="1043002"/>
    <lineage>
        <taxon>Eukaryota</taxon>
        <taxon>Fungi</taxon>
        <taxon>Dikarya</taxon>
        <taxon>Ascomycota</taxon>
        <taxon>Pezizomycotina</taxon>
        <taxon>Dothideomycetes</taxon>
        <taxon>Dothideomycetidae</taxon>
        <taxon>Dothideales</taxon>
        <taxon>Saccotheciaceae</taxon>
        <taxon>Aureobasidium</taxon>
    </lineage>
</organism>
<evidence type="ECO:0000313" key="8">
    <source>
        <dbReference type="EMBL" id="KEQ82376.1"/>
    </source>
</evidence>
<evidence type="ECO:0000256" key="7">
    <source>
        <dbReference type="SAM" id="MobiDB-lite"/>
    </source>
</evidence>
<feature type="compositionally biased region" description="Acidic residues" evidence="7">
    <location>
        <begin position="96"/>
        <end position="109"/>
    </location>
</feature>
<evidence type="ECO:0000313" key="9">
    <source>
        <dbReference type="Proteomes" id="UP000030706"/>
    </source>
</evidence>
<proteinExistence type="inferred from homology"/>
<dbReference type="HOGENOM" id="CLU_1057625_0_0_1"/>